<dbReference type="GO" id="GO:0019843">
    <property type="term" value="F:rRNA binding"/>
    <property type="evidence" value="ECO:0007669"/>
    <property type="project" value="TreeGrafter"/>
</dbReference>
<dbReference type="AlphaFoldDB" id="A0A086N2U9"/>
<feature type="compositionally biased region" description="Basic residues" evidence="1">
    <location>
        <begin position="117"/>
        <end position="131"/>
    </location>
</feature>
<organism evidence="3 4">
    <name type="scientific">Streptomyces mutabilis</name>
    <dbReference type="NCBI Taxonomy" id="67332"/>
    <lineage>
        <taxon>Bacteria</taxon>
        <taxon>Bacillati</taxon>
        <taxon>Actinomycetota</taxon>
        <taxon>Actinomycetes</taxon>
        <taxon>Kitasatosporales</taxon>
        <taxon>Streptomycetaceae</taxon>
        <taxon>Streptomyces</taxon>
    </lineage>
</organism>
<dbReference type="Gene3D" id="3.40.50.300">
    <property type="entry name" value="P-loop containing nucleotide triphosphate hydrolases"/>
    <property type="match status" value="1"/>
</dbReference>
<dbReference type="PANTHER" id="PTHR42698">
    <property type="entry name" value="GTPASE ERA"/>
    <property type="match status" value="1"/>
</dbReference>
<feature type="compositionally biased region" description="Basic and acidic residues" evidence="1">
    <location>
        <begin position="85"/>
        <end position="96"/>
    </location>
</feature>
<gene>
    <name evidence="3" type="ORF">FM21_04820</name>
</gene>
<protein>
    <submittedName>
        <fullName evidence="3">ATP-binding protein</fullName>
    </submittedName>
</protein>
<dbReference type="PANTHER" id="PTHR42698:SF1">
    <property type="entry name" value="GTPASE ERA, MITOCHONDRIAL"/>
    <property type="match status" value="1"/>
</dbReference>
<dbReference type="GO" id="GO:0000028">
    <property type="term" value="P:ribosomal small subunit assembly"/>
    <property type="evidence" value="ECO:0007669"/>
    <property type="project" value="TreeGrafter"/>
</dbReference>
<comment type="caution">
    <text evidence="3">The sequence shown here is derived from an EMBL/GenBank/DDBJ whole genome shotgun (WGS) entry which is preliminary data.</text>
</comment>
<keyword evidence="3" id="KW-0547">Nucleotide-binding</keyword>
<dbReference type="Proteomes" id="UP000029095">
    <property type="component" value="Unassembled WGS sequence"/>
</dbReference>
<dbReference type="HOGENOM" id="CLU_016609_1_0_11"/>
<keyword evidence="3" id="KW-0067">ATP-binding</keyword>
<dbReference type="InterPro" id="IPR027417">
    <property type="entry name" value="P-loop_NTPase"/>
</dbReference>
<evidence type="ECO:0000313" key="4">
    <source>
        <dbReference type="Proteomes" id="UP000029095"/>
    </source>
</evidence>
<evidence type="ECO:0000313" key="3">
    <source>
        <dbReference type="EMBL" id="KFG75467.1"/>
    </source>
</evidence>
<dbReference type="GO" id="GO:0043024">
    <property type="term" value="F:ribosomal small subunit binding"/>
    <property type="evidence" value="ECO:0007669"/>
    <property type="project" value="TreeGrafter"/>
</dbReference>
<dbReference type="Pfam" id="PF01926">
    <property type="entry name" value="MMR_HSR1"/>
    <property type="match status" value="1"/>
</dbReference>
<dbReference type="STRING" id="1915400.FM21_04820"/>
<feature type="domain" description="G" evidence="2">
    <location>
        <begin position="317"/>
        <end position="433"/>
    </location>
</feature>
<evidence type="ECO:0000259" key="2">
    <source>
        <dbReference type="Pfam" id="PF01926"/>
    </source>
</evidence>
<reference evidence="3 4" key="1">
    <citation type="submission" date="2014-05" db="EMBL/GenBank/DDBJ databases">
        <title>Complete genome sequence of the Streptomyces mutabilis TRM45540.</title>
        <authorList>
            <person name="Luo X."/>
            <person name="Zhang L."/>
        </authorList>
    </citation>
    <scope>NUCLEOTIDE SEQUENCE [LARGE SCALE GENOMIC DNA]</scope>
    <source>
        <strain evidence="3 4">TRM45540</strain>
    </source>
</reference>
<feature type="compositionally biased region" description="Low complexity" evidence="1">
    <location>
        <begin position="15"/>
        <end position="24"/>
    </location>
</feature>
<dbReference type="InterPro" id="IPR005662">
    <property type="entry name" value="GTPase_Era-like"/>
</dbReference>
<dbReference type="GO" id="GO:0005829">
    <property type="term" value="C:cytosol"/>
    <property type="evidence" value="ECO:0007669"/>
    <property type="project" value="TreeGrafter"/>
</dbReference>
<dbReference type="GO" id="GO:0005524">
    <property type="term" value="F:ATP binding"/>
    <property type="evidence" value="ECO:0007669"/>
    <property type="project" value="UniProtKB-KW"/>
</dbReference>
<dbReference type="EMBL" id="JNFQ01000001">
    <property type="protein sequence ID" value="KFG75467.1"/>
    <property type="molecule type" value="Genomic_DNA"/>
</dbReference>
<dbReference type="GO" id="GO:0005525">
    <property type="term" value="F:GTP binding"/>
    <property type="evidence" value="ECO:0007669"/>
    <property type="project" value="InterPro"/>
</dbReference>
<dbReference type="SUPFAM" id="SSF52540">
    <property type="entry name" value="P-loop containing nucleoside triphosphate hydrolases"/>
    <property type="match status" value="1"/>
</dbReference>
<sequence length="795" mass="84167">MTAVTDQDPTEHTGHTTGEAGPAGRPDQAGRSEQASALEGRSELGSAQEGRADRGGRSGQPSAQPADESGRSGTTDRSGPGNGQEPERDATERVAARGDVAGDATGDDAGGTGRGAPSHKRGGERHSRGYHARVMDAAVPRRTERDRERDGAWGRIGESGRDRNGDAGAKRRAASEREAAAGHESVSGRPVASGQAVPSVPAVASGHSVVSERAVGAPPGSADGGEGAWGDGLIARRVDERNGGTDPYSVVPSRPAGSSAALMPLAYDGQLRSRLDALRELVGLSRTRLDTGTLGEAGRVLDEAAARRRLSGQHTVVAIAGATGSGKSQLFNTLAGVTISETGVRRPTTAAPIACSWSDGAASLLDRLSIPGRLRRRPIQYPDSSGSPLRGLVLIDLPDHDSAAVQHREQVDRILRLVDAVIWVVDPEKYADAVLHERYLRPMAGHAEVTFVVLNQVDRLPGEAAEQVLDDLRRLLDEDGIALGEHGEPGATVLALSALTGEGIGELREMLGQFVAERQAPARRISADVDAAARDLRPVYVTGQRTGLSEEAREEFADRLADAVGATAAGEAAERAWLRNANRACGTPWLRLWRWYHDRREPPTGRLPLRAQVDEEATARQRVEQAVRTVSERASAGLPTPWAQAMREAAVRGAQGLPEALDELAARTGLPPGRPPRPGWWPVAVLAQASMTLLQVVGGLWLLGQIIGFLPPDLGVPVLLMLAGIIGGPLIEWSCRIAARGPARRYGHEAERLLREAAAGCGRARVLDPLAAELLRYREVREQYGRVTGVGAVAR</sequence>
<evidence type="ECO:0000256" key="1">
    <source>
        <dbReference type="SAM" id="MobiDB-lite"/>
    </source>
</evidence>
<accession>A0A086N2U9</accession>
<feature type="compositionally biased region" description="Basic and acidic residues" evidence="1">
    <location>
        <begin position="139"/>
        <end position="181"/>
    </location>
</feature>
<feature type="region of interest" description="Disordered" evidence="1">
    <location>
        <begin position="1"/>
        <end position="199"/>
    </location>
</feature>
<dbReference type="InterPro" id="IPR006073">
    <property type="entry name" value="GTP-bd"/>
</dbReference>
<name>A0A086N2U9_9ACTN</name>
<keyword evidence="4" id="KW-1185">Reference proteome</keyword>
<dbReference type="CDD" id="cd11383">
    <property type="entry name" value="YfjP"/>
    <property type="match status" value="1"/>
</dbReference>
<proteinExistence type="predicted"/>